<evidence type="ECO:0000256" key="7">
    <source>
        <dbReference type="PROSITE-ProRule" id="PRU01240"/>
    </source>
</evidence>
<dbReference type="PROSITE" id="PS51892">
    <property type="entry name" value="SUBTILASE"/>
    <property type="match status" value="1"/>
</dbReference>
<dbReference type="InterPro" id="IPR050131">
    <property type="entry name" value="Peptidase_S8_subtilisin-like"/>
</dbReference>
<evidence type="ECO:0000256" key="2">
    <source>
        <dbReference type="ARBA" id="ARBA00022670"/>
    </source>
</evidence>
<keyword evidence="11" id="KW-1185">Reference proteome</keyword>
<feature type="domain" description="SLH" evidence="9">
    <location>
        <begin position="617"/>
        <end position="680"/>
    </location>
</feature>
<dbReference type="InterPro" id="IPR003343">
    <property type="entry name" value="Big_2"/>
</dbReference>
<dbReference type="SMART" id="SM00635">
    <property type="entry name" value="BID_2"/>
    <property type="match status" value="2"/>
</dbReference>
<dbReference type="InterPro" id="IPR000209">
    <property type="entry name" value="Peptidase_S8/S53_dom"/>
</dbReference>
<dbReference type="PANTHER" id="PTHR43806">
    <property type="entry name" value="PEPTIDASE S8"/>
    <property type="match status" value="1"/>
</dbReference>
<feature type="active site" description="Charge relay system" evidence="6 7">
    <location>
        <position position="316"/>
    </location>
</feature>
<evidence type="ECO:0000256" key="1">
    <source>
        <dbReference type="ARBA" id="ARBA00011073"/>
    </source>
</evidence>
<evidence type="ECO:0000313" key="11">
    <source>
        <dbReference type="Proteomes" id="UP001152173"/>
    </source>
</evidence>
<dbReference type="Gene3D" id="2.60.40.1080">
    <property type="match status" value="2"/>
</dbReference>
<protein>
    <submittedName>
        <fullName evidence="10">S8 family serine peptidase</fullName>
    </submittedName>
</protein>
<comment type="caution">
    <text evidence="10">The sequence shown here is derived from an EMBL/GenBank/DDBJ whole genome shotgun (WGS) entry which is preliminary data.</text>
</comment>
<dbReference type="InterPro" id="IPR015500">
    <property type="entry name" value="Peptidase_S8_subtilisin-rel"/>
</dbReference>
<comment type="similarity">
    <text evidence="1 7 8">Belongs to the peptidase S8 family.</text>
</comment>
<reference evidence="10" key="1">
    <citation type="submission" date="2022-05" db="EMBL/GenBank/DDBJ databases">
        <authorList>
            <person name="Colautti A."/>
            <person name="Iacumin L."/>
        </authorList>
    </citation>
    <scope>NUCLEOTIDE SEQUENCE</scope>
    <source>
        <strain evidence="10">SK 55</strain>
    </source>
</reference>
<dbReference type="InterPro" id="IPR036852">
    <property type="entry name" value="Peptidase_S8/S53_dom_sf"/>
</dbReference>
<dbReference type="Gene3D" id="3.30.70.80">
    <property type="entry name" value="Peptidase S8 propeptide/proteinase inhibitor I9"/>
    <property type="match status" value="1"/>
</dbReference>
<dbReference type="RefSeq" id="WP_269926384.1">
    <property type="nucleotide sequence ID" value="NZ_JAMKBJ010000006.1"/>
</dbReference>
<name>A0A9X3LHU7_9BACL</name>
<dbReference type="Proteomes" id="UP001152173">
    <property type="component" value="Unassembled WGS sequence"/>
</dbReference>
<evidence type="ECO:0000259" key="9">
    <source>
        <dbReference type="PROSITE" id="PS51272"/>
    </source>
</evidence>
<dbReference type="PROSITE" id="PS00136">
    <property type="entry name" value="SUBTILASE_ASP"/>
    <property type="match status" value="1"/>
</dbReference>
<dbReference type="InterPro" id="IPR001119">
    <property type="entry name" value="SLH_dom"/>
</dbReference>
<dbReference type="InterPro" id="IPR008964">
    <property type="entry name" value="Invasin/intimin_cell_adhesion"/>
</dbReference>
<evidence type="ECO:0000256" key="5">
    <source>
        <dbReference type="ARBA" id="ARBA00022825"/>
    </source>
</evidence>
<dbReference type="InterPro" id="IPR037045">
    <property type="entry name" value="S8pro/Inhibitor_I9_sf"/>
</dbReference>
<dbReference type="PROSITE" id="PS00138">
    <property type="entry name" value="SUBTILASE_SER"/>
    <property type="match status" value="1"/>
</dbReference>
<dbReference type="GO" id="GO:0046872">
    <property type="term" value="F:metal ion binding"/>
    <property type="evidence" value="ECO:0007669"/>
    <property type="project" value="UniProtKB-KW"/>
</dbReference>
<dbReference type="PRINTS" id="PR00723">
    <property type="entry name" value="SUBTILISIN"/>
</dbReference>
<dbReference type="InterPro" id="IPR023827">
    <property type="entry name" value="Peptidase_S8_Asp-AS"/>
</dbReference>
<evidence type="ECO:0000256" key="4">
    <source>
        <dbReference type="ARBA" id="ARBA00022801"/>
    </source>
</evidence>
<dbReference type="Pfam" id="PF00082">
    <property type="entry name" value="Peptidase_S8"/>
    <property type="match status" value="1"/>
</dbReference>
<keyword evidence="5 7" id="KW-0720">Serine protease</keyword>
<dbReference type="InterPro" id="IPR023828">
    <property type="entry name" value="Peptidase_S8_Ser-AS"/>
</dbReference>
<feature type="active site" description="Charge relay system" evidence="6 7">
    <location>
        <position position="158"/>
    </location>
</feature>
<dbReference type="GO" id="GO:0006508">
    <property type="term" value="P:proteolysis"/>
    <property type="evidence" value="ECO:0007669"/>
    <property type="project" value="UniProtKB-KW"/>
</dbReference>
<dbReference type="Gene3D" id="3.40.50.200">
    <property type="entry name" value="Peptidase S8/S53 domain"/>
    <property type="match status" value="1"/>
</dbReference>
<evidence type="ECO:0000313" key="10">
    <source>
        <dbReference type="EMBL" id="MCZ8537291.1"/>
    </source>
</evidence>
<dbReference type="Pfam" id="PF00395">
    <property type="entry name" value="SLH"/>
    <property type="match status" value="3"/>
</dbReference>
<dbReference type="InterPro" id="IPR022398">
    <property type="entry name" value="Peptidase_S8_His-AS"/>
</dbReference>
<evidence type="ECO:0000256" key="3">
    <source>
        <dbReference type="ARBA" id="ARBA00022723"/>
    </source>
</evidence>
<keyword evidence="2 7" id="KW-0645">Protease</keyword>
<feature type="active site" description="Charge relay system" evidence="6 7">
    <location>
        <position position="128"/>
    </location>
</feature>
<dbReference type="CDD" id="cd07477">
    <property type="entry name" value="Peptidases_S8_Subtilisin_subset"/>
    <property type="match status" value="1"/>
</dbReference>
<dbReference type="SUPFAM" id="SSF54897">
    <property type="entry name" value="Protease propeptides/inhibitors"/>
    <property type="match status" value="1"/>
</dbReference>
<dbReference type="PROSITE" id="PS51272">
    <property type="entry name" value="SLH"/>
    <property type="match status" value="1"/>
</dbReference>
<proteinExistence type="inferred from homology"/>
<dbReference type="PANTHER" id="PTHR43806:SF11">
    <property type="entry name" value="CEREVISIN-RELATED"/>
    <property type="match status" value="1"/>
</dbReference>
<evidence type="ECO:0000256" key="6">
    <source>
        <dbReference type="PIRSR" id="PIRSR615500-1"/>
    </source>
</evidence>
<keyword evidence="3" id="KW-0479">Metal-binding</keyword>
<dbReference type="GO" id="GO:0004252">
    <property type="term" value="F:serine-type endopeptidase activity"/>
    <property type="evidence" value="ECO:0007669"/>
    <property type="project" value="UniProtKB-UniRule"/>
</dbReference>
<evidence type="ECO:0000256" key="8">
    <source>
        <dbReference type="RuleBase" id="RU003355"/>
    </source>
</evidence>
<gene>
    <name evidence="10" type="ORF">M9R32_08875</name>
</gene>
<dbReference type="EMBL" id="JAMKBJ010000006">
    <property type="protein sequence ID" value="MCZ8537291.1"/>
    <property type="molecule type" value="Genomic_DNA"/>
</dbReference>
<dbReference type="PROSITE" id="PS00137">
    <property type="entry name" value="SUBTILASE_HIS"/>
    <property type="match status" value="1"/>
</dbReference>
<dbReference type="AlphaFoldDB" id="A0A9X3LHU7"/>
<sequence>MNKFVTGISITGLIWFYGISMVSAEEHDEKRMLVVFDEELTEQEMLEAVLDAGGEMSEAYAEVDMASVEITSEEVAELREDSSVQLVEEDFIIKLSAQMEDWGIASTRVPSAWNSGFTGKGIKVAVIDSGISTHSDLEIAGGVSTVSYTSSYNDDEGHGTHVAGIIGARNNSFGVKGVAYETELYAVKAFNRDGEAYLSDLIEGIDWSIANGMDIINLSSGTQTSTRSFLNVVNKAYASGLLIVAAAGNDGAPDGLDDTVDFPARYASVIGVGAVDRYFGRASFSSTGPEVEVAAPGVDILSTYLDNQYAYMSGTSMATPYVTGQLALLKQAYPELTNDQLRQVLTDHTLDLGKAGRDPLFGYGFIQASSYLDPVELEKANPLTGMILSENSISGSPGLVRNVTATATYTDGANQNVTSEAVWTSSNPAVAEVTSGKVELKGYGTTTVTVTYKEQTAVIVVDVPLPQPEPNPMVKLEATNTSLIGKPGDILDITVKATYKNGQVQDVTEFADWSTANTSVATVMGGKVQFNGYGTTTITATYEGQSTMIVINSPEPQSQAAPKFQDVTSFYSPAVTYLVQRQITRGVSTTEFGVTQNIIRADAAIWLAMELGLNTETAKASGFTDVPERAIGAVNALKEAGIVGGKTTTRFGAYDTLTRGEVAIILQRAYKLSSDGSKLPFTDVSSKYSIAVGALVANDITDGLTPTKFGVSYPITRGQLAVFMYRLSELDN</sequence>
<dbReference type="SUPFAM" id="SSF49373">
    <property type="entry name" value="Invasin/intimin cell-adhesion fragments"/>
    <property type="match status" value="2"/>
</dbReference>
<dbReference type="SUPFAM" id="SSF52743">
    <property type="entry name" value="Subtilisin-like"/>
    <property type="match status" value="1"/>
</dbReference>
<keyword evidence="4 7" id="KW-0378">Hydrolase</keyword>
<accession>A0A9X3LHU7</accession>
<organism evidence="10 11">
    <name type="scientific">Paenisporosarcina quisquiliarum</name>
    <dbReference type="NCBI Taxonomy" id="365346"/>
    <lineage>
        <taxon>Bacteria</taxon>
        <taxon>Bacillati</taxon>
        <taxon>Bacillota</taxon>
        <taxon>Bacilli</taxon>
        <taxon>Bacillales</taxon>
        <taxon>Caryophanaceae</taxon>
        <taxon>Paenisporosarcina</taxon>
    </lineage>
</organism>
<dbReference type="InterPro" id="IPR034202">
    <property type="entry name" value="Subtilisin_Carlsberg-like"/>
</dbReference>